<dbReference type="SUPFAM" id="SSF54106">
    <property type="entry name" value="LysM domain"/>
    <property type="match status" value="1"/>
</dbReference>
<reference evidence="4" key="2">
    <citation type="submission" date="2021-04" db="EMBL/GenBank/DDBJ databases">
        <authorList>
            <person name="Gilroy R."/>
        </authorList>
    </citation>
    <scope>NUCLEOTIDE SEQUENCE</scope>
    <source>
        <strain evidence="4">ChiBcec1-1093</strain>
    </source>
</reference>
<dbReference type="Gene3D" id="3.10.350.10">
    <property type="entry name" value="LysM domain"/>
    <property type="match status" value="1"/>
</dbReference>
<evidence type="ECO:0000259" key="3">
    <source>
        <dbReference type="PROSITE" id="PS51782"/>
    </source>
</evidence>
<feature type="signal peptide" evidence="2">
    <location>
        <begin position="1"/>
        <end position="30"/>
    </location>
</feature>
<name>A0A9D2K4P7_9FIRM</name>
<dbReference type="PROSITE" id="PS51782">
    <property type="entry name" value="LYSM"/>
    <property type="match status" value="1"/>
</dbReference>
<dbReference type="GO" id="GO:0030288">
    <property type="term" value="C:outer membrane-bounded periplasmic space"/>
    <property type="evidence" value="ECO:0007669"/>
    <property type="project" value="TreeGrafter"/>
</dbReference>
<protein>
    <submittedName>
        <fullName evidence="4">Bifunctional metallophosphatase/5'-nucleotidase</fullName>
    </submittedName>
</protein>
<dbReference type="Gene3D" id="3.90.780.10">
    <property type="entry name" value="5'-Nucleotidase, C-terminal domain"/>
    <property type="match status" value="1"/>
</dbReference>
<dbReference type="SUPFAM" id="SSF55816">
    <property type="entry name" value="5'-nucleotidase (syn. UDP-sugar hydrolase), C-terminal domain"/>
    <property type="match status" value="1"/>
</dbReference>
<dbReference type="InterPro" id="IPR029052">
    <property type="entry name" value="Metallo-depent_PP-like"/>
</dbReference>
<dbReference type="InterPro" id="IPR006179">
    <property type="entry name" value="5_nucleotidase/apyrase"/>
</dbReference>
<dbReference type="CDD" id="cd00118">
    <property type="entry name" value="LysM"/>
    <property type="match status" value="1"/>
</dbReference>
<dbReference type="GO" id="GO:0009166">
    <property type="term" value="P:nucleotide catabolic process"/>
    <property type="evidence" value="ECO:0007669"/>
    <property type="project" value="InterPro"/>
</dbReference>
<dbReference type="InterPro" id="IPR018392">
    <property type="entry name" value="LysM"/>
</dbReference>
<keyword evidence="2" id="KW-0547">Nucleotide-binding</keyword>
<dbReference type="Pfam" id="PF01476">
    <property type="entry name" value="LysM"/>
    <property type="match status" value="1"/>
</dbReference>
<feature type="domain" description="LysM" evidence="3">
    <location>
        <begin position="309"/>
        <end position="358"/>
    </location>
</feature>
<proteinExistence type="inferred from homology"/>
<dbReference type="PANTHER" id="PTHR11575:SF24">
    <property type="entry name" value="5'-NUCLEOTIDASE"/>
    <property type="match status" value="1"/>
</dbReference>
<dbReference type="PANTHER" id="PTHR11575">
    <property type="entry name" value="5'-NUCLEOTIDASE-RELATED"/>
    <property type="match status" value="1"/>
</dbReference>
<sequence length="610" mass="65500">MRGTWKKRFLPLLLALSMIFAAAPGMTARAAENPDQEIVILYTNDVHCGVDDNIGYAGLALYEKQMEAETPYVALVDAGDAIQGAPIGTLSEGGDIVSIMNQVGYDFAIPGNHEFDYGMDRFLELAGQLNCGYYSSNLMDLRTGETVFEPYKIMSFGETQVAFVGASTPESFTKSTPKYFQDEAGNYIYGFCEDENGQALYSRVQSSVDSARAAGADYVILVAHLGNEGITPRWTSSAVVANTNGIDAVIDGHSHETVPAASLTNMDGEAVPMSQTGTKLANIGKMTIGTDGSITTELVNQVSGEGMNATYTVQSGDSLSRIAKRELGSYNLWNVIYEANRDQISDPNVIRPGQVLVIPGSQAAEGEKAEDPETAQFIDGIMAQFSETLNTVLGTTSVDLTVNDPQTGERRVRSGETNLGDLTADAYRYVLGAEIGFSNGGGIRDNIAAGNITYNDTLRVFPFGNMGCVAEVTGQQILDALEMGARNYPEENGAFQQVSGLTYTIDSSVPSSVQLDDKRNFVAVTGPYRVTDVMVNGEPLDLERTYTLASHNYLLKDGGDGMTMFAGCNIVQDEVMADVDLLSAYVRDNLGGTVGEEYANPTGQGRITIR</sequence>
<dbReference type="Proteomes" id="UP000824101">
    <property type="component" value="Unassembled WGS sequence"/>
</dbReference>
<dbReference type="InterPro" id="IPR036779">
    <property type="entry name" value="LysM_dom_sf"/>
</dbReference>
<evidence type="ECO:0000256" key="1">
    <source>
        <dbReference type="ARBA" id="ARBA00022729"/>
    </source>
</evidence>
<dbReference type="Pfam" id="PF00149">
    <property type="entry name" value="Metallophos"/>
    <property type="match status" value="1"/>
</dbReference>
<comment type="similarity">
    <text evidence="2">Belongs to the 5'-nucleotidase family.</text>
</comment>
<dbReference type="SMART" id="SM00257">
    <property type="entry name" value="LysM"/>
    <property type="match status" value="1"/>
</dbReference>
<dbReference type="SUPFAM" id="SSF56300">
    <property type="entry name" value="Metallo-dependent phosphatases"/>
    <property type="match status" value="1"/>
</dbReference>
<dbReference type="PRINTS" id="PR01607">
    <property type="entry name" value="APYRASEFAMLY"/>
</dbReference>
<accession>A0A9D2K4P7</accession>
<evidence type="ECO:0000256" key="2">
    <source>
        <dbReference type="RuleBase" id="RU362119"/>
    </source>
</evidence>
<keyword evidence="2" id="KW-0378">Hydrolase</keyword>
<dbReference type="EMBL" id="DXBC01000034">
    <property type="protein sequence ID" value="HIZ78546.1"/>
    <property type="molecule type" value="Genomic_DNA"/>
</dbReference>
<organism evidence="4 5">
    <name type="scientific">Candidatus Lachnoclostridium stercorigallinarum</name>
    <dbReference type="NCBI Taxonomy" id="2838634"/>
    <lineage>
        <taxon>Bacteria</taxon>
        <taxon>Bacillati</taxon>
        <taxon>Bacillota</taxon>
        <taxon>Clostridia</taxon>
        <taxon>Lachnospirales</taxon>
        <taxon>Lachnospiraceae</taxon>
    </lineage>
</organism>
<dbReference type="Pfam" id="PF02872">
    <property type="entry name" value="5_nucleotid_C"/>
    <property type="match status" value="1"/>
</dbReference>
<gene>
    <name evidence="4" type="ORF">IAA17_01965</name>
</gene>
<evidence type="ECO:0000313" key="5">
    <source>
        <dbReference type="Proteomes" id="UP000824101"/>
    </source>
</evidence>
<dbReference type="GO" id="GO:0000166">
    <property type="term" value="F:nucleotide binding"/>
    <property type="evidence" value="ECO:0007669"/>
    <property type="project" value="UniProtKB-KW"/>
</dbReference>
<feature type="chain" id="PRO_5039743698" evidence="2">
    <location>
        <begin position="31"/>
        <end position="610"/>
    </location>
</feature>
<dbReference type="Gene3D" id="3.60.21.10">
    <property type="match status" value="1"/>
</dbReference>
<dbReference type="InterPro" id="IPR036907">
    <property type="entry name" value="5'-Nucleotdase_C_sf"/>
</dbReference>
<dbReference type="InterPro" id="IPR004843">
    <property type="entry name" value="Calcineurin-like_PHP"/>
</dbReference>
<comment type="caution">
    <text evidence="4">The sequence shown here is derived from an EMBL/GenBank/DDBJ whole genome shotgun (WGS) entry which is preliminary data.</text>
</comment>
<dbReference type="GO" id="GO:0016787">
    <property type="term" value="F:hydrolase activity"/>
    <property type="evidence" value="ECO:0007669"/>
    <property type="project" value="UniProtKB-KW"/>
</dbReference>
<dbReference type="AlphaFoldDB" id="A0A9D2K4P7"/>
<keyword evidence="1 2" id="KW-0732">Signal</keyword>
<dbReference type="InterPro" id="IPR008334">
    <property type="entry name" value="5'-Nucleotdase_C"/>
</dbReference>
<evidence type="ECO:0000313" key="4">
    <source>
        <dbReference type="EMBL" id="HIZ78546.1"/>
    </source>
</evidence>
<reference evidence="4" key="1">
    <citation type="journal article" date="2021" name="PeerJ">
        <title>Extensive microbial diversity within the chicken gut microbiome revealed by metagenomics and culture.</title>
        <authorList>
            <person name="Gilroy R."/>
            <person name="Ravi A."/>
            <person name="Getino M."/>
            <person name="Pursley I."/>
            <person name="Horton D.L."/>
            <person name="Alikhan N.F."/>
            <person name="Baker D."/>
            <person name="Gharbi K."/>
            <person name="Hall N."/>
            <person name="Watson M."/>
            <person name="Adriaenssens E.M."/>
            <person name="Foster-Nyarko E."/>
            <person name="Jarju S."/>
            <person name="Secka A."/>
            <person name="Antonio M."/>
            <person name="Oren A."/>
            <person name="Chaudhuri R.R."/>
            <person name="La Ragione R."/>
            <person name="Hildebrand F."/>
            <person name="Pallen M.J."/>
        </authorList>
    </citation>
    <scope>NUCLEOTIDE SEQUENCE</scope>
    <source>
        <strain evidence="4">ChiBcec1-1093</strain>
    </source>
</reference>